<organism evidence="1">
    <name type="scientific">Oryza glumipatula</name>
    <dbReference type="NCBI Taxonomy" id="40148"/>
    <lineage>
        <taxon>Eukaryota</taxon>
        <taxon>Viridiplantae</taxon>
        <taxon>Streptophyta</taxon>
        <taxon>Embryophyta</taxon>
        <taxon>Tracheophyta</taxon>
        <taxon>Spermatophyta</taxon>
        <taxon>Magnoliopsida</taxon>
        <taxon>Liliopsida</taxon>
        <taxon>Poales</taxon>
        <taxon>Poaceae</taxon>
        <taxon>BOP clade</taxon>
        <taxon>Oryzoideae</taxon>
        <taxon>Oryzeae</taxon>
        <taxon>Oryzinae</taxon>
        <taxon>Oryza</taxon>
    </lineage>
</organism>
<reference evidence="1" key="1">
    <citation type="submission" date="2015-04" db="UniProtKB">
        <authorList>
            <consortium name="EnsemblPlants"/>
        </authorList>
    </citation>
    <scope>IDENTIFICATION</scope>
</reference>
<dbReference type="Proteomes" id="UP000026961">
    <property type="component" value="Chromosome 11"/>
</dbReference>
<proteinExistence type="predicted"/>
<sequence length="78" mass="8364">MVVRRRSLAEVTAGLEEYFLKASVTGDAASNHLEASNDGFKRGPHSILGALCCLSAPSVAHDRVDSINGEQRHSSTLR</sequence>
<protein>
    <submittedName>
        <fullName evidence="1">Uncharacterized protein</fullName>
    </submittedName>
</protein>
<dbReference type="HOGENOM" id="CLU_2626285_0_0_1"/>
<dbReference type="AlphaFoldDB" id="A0A0E0BKB9"/>
<name>A0A0E0BKB9_9ORYZ</name>
<evidence type="ECO:0000313" key="1">
    <source>
        <dbReference type="EnsemblPlants" id="OGLUM11G16770.1"/>
    </source>
</evidence>
<accession>A0A0E0BKB9</accession>
<reference evidence="1" key="2">
    <citation type="submission" date="2018-05" db="EMBL/GenBank/DDBJ databases">
        <title>OgluRS3 (Oryza glumaepatula Reference Sequence Version 3).</title>
        <authorList>
            <person name="Zhang J."/>
            <person name="Kudrna D."/>
            <person name="Lee S."/>
            <person name="Talag J."/>
            <person name="Welchert J."/>
            <person name="Wing R.A."/>
        </authorList>
    </citation>
    <scope>NUCLEOTIDE SEQUENCE [LARGE SCALE GENOMIC DNA]</scope>
</reference>
<dbReference type="Gramene" id="OGLUM11G16770.1">
    <property type="protein sequence ID" value="OGLUM11G16770.1"/>
    <property type="gene ID" value="OGLUM11G16770"/>
</dbReference>
<evidence type="ECO:0000313" key="2">
    <source>
        <dbReference type="Proteomes" id="UP000026961"/>
    </source>
</evidence>
<keyword evidence="2" id="KW-1185">Reference proteome</keyword>
<dbReference type="EnsemblPlants" id="OGLUM11G16770.1">
    <property type="protein sequence ID" value="OGLUM11G16770.1"/>
    <property type="gene ID" value="OGLUM11G16770"/>
</dbReference>